<dbReference type="Proteomes" id="UP001438707">
    <property type="component" value="Unassembled WGS sequence"/>
</dbReference>
<comment type="caution">
    <text evidence="8">The sequence shown here is derived from an EMBL/GenBank/DDBJ whole genome shotgun (WGS) entry which is preliminary data.</text>
</comment>
<evidence type="ECO:0000256" key="2">
    <source>
        <dbReference type="ARBA" id="ARBA00022679"/>
    </source>
</evidence>
<comment type="similarity">
    <text evidence="5">Belongs to the class I-like SAM-binding methyltransferase superfamily. RsmB/NOP family.</text>
</comment>
<dbReference type="GO" id="GO:0001510">
    <property type="term" value="P:RNA methylation"/>
    <property type="evidence" value="ECO:0007669"/>
    <property type="project" value="InterPro"/>
</dbReference>
<dbReference type="SUPFAM" id="SSF53335">
    <property type="entry name" value="S-adenosyl-L-methionine-dependent methyltransferases"/>
    <property type="match status" value="1"/>
</dbReference>
<dbReference type="EMBL" id="JALJOS010000012">
    <property type="protein sequence ID" value="KAK9832293.1"/>
    <property type="molecule type" value="Genomic_DNA"/>
</dbReference>
<evidence type="ECO:0000256" key="4">
    <source>
        <dbReference type="ARBA" id="ARBA00022884"/>
    </source>
</evidence>
<dbReference type="InterPro" id="IPR023267">
    <property type="entry name" value="RCMT"/>
</dbReference>
<dbReference type="SUPFAM" id="SSF48013">
    <property type="entry name" value="NusB-like"/>
    <property type="match status" value="1"/>
</dbReference>
<dbReference type="GO" id="GO:0008173">
    <property type="term" value="F:RNA methyltransferase activity"/>
    <property type="evidence" value="ECO:0007669"/>
    <property type="project" value="InterPro"/>
</dbReference>
<dbReference type="AlphaFoldDB" id="A0AAW1RER0"/>
<keyword evidence="2 5" id="KW-0808">Transferase</keyword>
<evidence type="ECO:0000256" key="6">
    <source>
        <dbReference type="SAM" id="MobiDB-lite"/>
    </source>
</evidence>
<dbReference type="Pfam" id="PF01029">
    <property type="entry name" value="NusB"/>
    <property type="match status" value="1"/>
</dbReference>
<evidence type="ECO:0000313" key="8">
    <source>
        <dbReference type="EMBL" id="KAK9832293.1"/>
    </source>
</evidence>
<dbReference type="Pfam" id="PF01189">
    <property type="entry name" value="Methyltr_RsmB-F"/>
    <property type="match status" value="1"/>
</dbReference>
<organism evidence="8 9">
    <name type="scientific">Apatococcus lobatus</name>
    <dbReference type="NCBI Taxonomy" id="904363"/>
    <lineage>
        <taxon>Eukaryota</taxon>
        <taxon>Viridiplantae</taxon>
        <taxon>Chlorophyta</taxon>
        <taxon>core chlorophytes</taxon>
        <taxon>Trebouxiophyceae</taxon>
        <taxon>Chlorellales</taxon>
        <taxon>Chlorellaceae</taxon>
        <taxon>Apatococcus</taxon>
    </lineage>
</organism>
<dbReference type="InterPro" id="IPR006027">
    <property type="entry name" value="NusB_RsmB_TIM44"/>
</dbReference>
<dbReference type="PRINTS" id="PR02008">
    <property type="entry name" value="RCMTFAMILY"/>
</dbReference>
<feature type="domain" description="SAM-dependent MTase RsmB/NOP-type" evidence="7">
    <location>
        <begin position="240"/>
        <end position="526"/>
    </location>
</feature>
<feature type="binding site" evidence="5">
    <location>
        <begin position="336"/>
        <end position="342"/>
    </location>
    <ligand>
        <name>S-adenosyl-L-methionine</name>
        <dbReference type="ChEBI" id="CHEBI:59789"/>
    </ligand>
</feature>
<dbReference type="PROSITE" id="PS51686">
    <property type="entry name" value="SAM_MT_RSMB_NOP"/>
    <property type="match status" value="1"/>
</dbReference>
<sequence>MFIPASLSHTSAAFKPQPAGPSLQGPRRLSSAQRPVKELLPQITSGEAVQTSKLPRKNPKSAREAAVLQLERISSQGTYIHIGKRADVTEAGKPPVNGRLEVDARAQKSATGLVAGVLKSQRRLDHLLSPFLAKPEGLAPGLLNLLRLGAYELLVFNKPGRIVNEYVQLAKQLSHSRAGGFVNAVLRKVTQLQEAQVWQQPLQLDAAASLSDQLGLYYSHPSWMVQRWLQQFGQVETIDLLCANNRLPEYGIRVSPGVEGGPQGLLEDLQVRLPAEVEVSASEYLPDYFLHTVRGLQDMISMPQFKAGQMQVMSESAGMVVRLLDPQPGERILDACAAPGSKTLFAASLMQGKGQIVALDSKAARLKLLESAARKQGLSSMIHPVACQLQDLQQQHPELIPLGGFDTVLVDAPCSGTGTLAKRADLRWQRLPDDLSDLCTLQATLLDAAAALVRMRGFLVYSTCSIEDDEDEAQILSFLQRHTNFKAVPSQATCLPQSVISSDGFLRIFQHRHGIEGAFAAVLQREQ</sequence>
<keyword evidence="9" id="KW-1185">Reference proteome</keyword>
<dbReference type="PANTHER" id="PTHR22807">
    <property type="entry name" value="NOP2 YEAST -RELATED NOL1/NOP2/FMU SUN DOMAIN-CONTAINING"/>
    <property type="match status" value="1"/>
</dbReference>
<keyword evidence="4 5" id="KW-0694">RNA-binding</keyword>
<evidence type="ECO:0000256" key="5">
    <source>
        <dbReference type="PROSITE-ProRule" id="PRU01023"/>
    </source>
</evidence>
<dbReference type="PANTHER" id="PTHR22807:SF61">
    <property type="entry name" value="NOL1_NOP2_SUN FAMILY PROTEIN _ ANTITERMINATION NUSB DOMAIN-CONTAINING PROTEIN"/>
    <property type="match status" value="1"/>
</dbReference>
<reference evidence="8 9" key="1">
    <citation type="journal article" date="2024" name="Nat. Commun.">
        <title>Phylogenomics reveals the evolutionary origins of lichenization in chlorophyte algae.</title>
        <authorList>
            <person name="Puginier C."/>
            <person name="Libourel C."/>
            <person name="Otte J."/>
            <person name="Skaloud P."/>
            <person name="Haon M."/>
            <person name="Grisel S."/>
            <person name="Petersen M."/>
            <person name="Berrin J.G."/>
            <person name="Delaux P.M."/>
            <person name="Dal Grande F."/>
            <person name="Keller J."/>
        </authorList>
    </citation>
    <scope>NUCLEOTIDE SEQUENCE [LARGE SCALE GENOMIC DNA]</scope>
    <source>
        <strain evidence="8 9">SAG 2145</strain>
    </source>
</reference>
<dbReference type="InterPro" id="IPR035926">
    <property type="entry name" value="NusB-like_sf"/>
</dbReference>
<evidence type="ECO:0000313" key="9">
    <source>
        <dbReference type="Proteomes" id="UP001438707"/>
    </source>
</evidence>
<dbReference type="InterPro" id="IPR049560">
    <property type="entry name" value="MeTrfase_RsmB-F_NOP2_cat"/>
</dbReference>
<feature type="region of interest" description="Disordered" evidence="6">
    <location>
        <begin position="1"/>
        <end position="33"/>
    </location>
</feature>
<dbReference type="InterPro" id="IPR001678">
    <property type="entry name" value="MeTrfase_RsmB-F_NOP2_dom"/>
</dbReference>
<keyword evidence="3 5" id="KW-0949">S-adenosyl-L-methionine</keyword>
<evidence type="ECO:0000256" key="3">
    <source>
        <dbReference type="ARBA" id="ARBA00022691"/>
    </source>
</evidence>
<accession>A0AAW1RER0</accession>
<proteinExistence type="inferred from homology"/>
<gene>
    <name evidence="8" type="ORF">WJX74_005497</name>
</gene>
<name>A0AAW1RER0_9CHLO</name>
<dbReference type="Gene3D" id="3.40.50.150">
    <property type="entry name" value="Vaccinia Virus protein VP39"/>
    <property type="match status" value="1"/>
</dbReference>
<dbReference type="GO" id="GO:0003723">
    <property type="term" value="F:RNA binding"/>
    <property type="evidence" value="ECO:0007669"/>
    <property type="project" value="UniProtKB-UniRule"/>
</dbReference>
<keyword evidence="1 5" id="KW-0489">Methyltransferase</keyword>
<evidence type="ECO:0000259" key="7">
    <source>
        <dbReference type="PROSITE" id="PS51686"/>
    </source>
</evidence>
<feature type="binding site" evidence="5">
    <location>
        <position position="360"/>
    </location>
    <ligand>
        <name>S-adenosyl-L-methionine</name>
        <dbReference type="ChEBI" id="CHEBI:59789"/>
    </ligand>
</feature>
<feature type="active site" description="Nucleophile" evidence="5">
    <location>
        <position position="464"/>
    </location>
</feature>
<protein>
    <recommendedName>
        <fullName evidence="7">SAM-dependent MTase RsmB/NOP-type domain-containing protein</fullName>
    </recommendedName>
</protein>
<feature type="binding site" evidence="5">
    <location>
        <position position="391"/>
    </location>
    <ligand>
        <name>S-adenosyl-L-methionine</name>
        <dbReference type="ChEBI" id="CHEBI:59789"/>
    </ligand>
</feature>
<dbReference type="Gene3D" id="1.10.940.10">
    <property type="entry name" value="NusB-like"/>
    <property type="match status" value="1"/>
</dbReference>
<dbReference type="InterPro" id="IPR029063">
    <property type="entry name" value="SAM-dependent_MTases_sf"/>
</dbReference>
<feature type="binding site" evidence="5">
    <location>
        <position position="411"/>
    </location>
    <ligand>
        <name>S-adenosyl-L-methionine</name>
        <dbReference type="ChEBI" id="CHEBI:59789"/>
    </ligand>
</feature>
<evidence type="ECO:0000256" key="1">
    <source>
        <dbReference type="ARBA" id="ARBA00022603"/>
    </source>
</evidence>
<dbReference type="GO" id="GO:0006355">
    <property type="term" value="P:regulation of DNA-templated transcription"/>
    <property type="evidence" value="ECO:0007669"/>
    <property type="project" value="InterPro"/>
</dbReference>
<dbReference type="Gene3D" id="3.30.70.1170">
    <property type="entry name" value="Sun protein, domain 3"/>
    <property type="match status" value="1"/>
</dbReference>